<proteinExistence type="predicted"/>
<evidence type="ECO:0000256" key="1">
    <source>
        <dbReference type="SAM" id="MobiDB-lite"/>
    </source>
</evidence>
<gene>
    <name evidence="2" type="ORF">VTL71DRAFT_827</name>
</gene>
<sequence length="125" mass="13463">MGTTPVKSLNCKITTNISASVHRQFTPPEAPASSKTRRSKIFASLLAKPTSVAIRAKIVQKATAFAYGIKLEGGNMNLVHAVIVDSEIAPIAGAYDPPPLLSSNDMSSRNSPSWQNRSINRKKRS</sequence>
<evidence type="ECO:0000313" key="3">
    <source>
        <dbReference type="Proteomes" id="UP001595075"/>
    </source>
</evidence>
<accession>A0ABR4D1C8</accession>
<dbReference type="Proteomes" id="UP001595075">
    <property type="component" value="Unassembled WGS sequence"/>
</dbReference>
<evidence type="ECO:0000313" key="2">
    <source>
        <dbReference type="EMBL" id="KAL2075884.1"/>
    </source>
</evidence>
<protein>
    <submittedName>
        <fullName evidence="2">Uncharacterized protein</fullName>
    </submittedName>
</protein>
<reference evidence="2 3" key="1">
    <citation type="journal article" date="2024" name="Commun. Biol.">
        <title>Comparative genomic analysis of thermophilic fungi reveals convergent evolutionary adaptations and gene losses.</title>
        <authorList>
            <person name="Steindorff A.S."/>
            <person name="Aguilar-Pontes M.V."/>
            <person name="Robinson A.J."/>
            <person name="Andreopoulos B."/>
            <person name="LaButti K."/>
            <person name="Kuo A."/>
            <person name="Mondo S."/>
            <person name="Riley R."/>
            <person name="Otillar R."/>
            <person name="Haridas S."/>
            <person name="Lipzen A."/>
            <person name="Grimwood J."/>
            <person name="Schmutz J."/>
            <person name="Clum A."/>
            <person name="Reid I.D."/>
            <person name="Moisan M.C."/>
            <person name="Butler G."/>
            <person name="Nguyen T.T.M."/>
            <person name="Dewar K."/>
            <person name="Conant G."/>
            <person name="Drula E."/>
            <person name="Henrissat B."/>
            <person name="Hansel C."/>
            <person name="Singer S."/>
            <person name="Hutchinson M.I."/>
            <person name="de Vries R.P."/>
            <person name="Natvig D.O."/>
            <person name="Powell A.J."/>
            <person name="Tsang A."/>
            <person name="Grigoriev I.V."/>
        </authorList>
    </citation>
    <scope>NUCLEOTIDE SEQUENCE [LARGE SCALE GENOMIC DNA]</scope>
    <source>
        <strain evidence="2 3">CBS 494.80</strain>
    </source>
</reference>
<dbReference type="EMBL" id="JAZHXI010000001">
    <property type="protein sequence ID" value="KAL2075884.1"/>
    <property type="molecule type" value="Genomic_DNA"/>
</dbReference>
<organism evidence="2 3">
    <name type="scientific">Oculimacula yallundae</name>
    <dbReference type="NCBI Taxonomy" id="86028"/>
    <lineage>
        <taxon>Eukaryota</taxon>
        <taxon>Fungi</taxon>
        <taxon>Dikarya</taxon>
        <taxon>Ascomycota</taxon>
        <taxon>Pezizomycotina</taxon>
        <taxon>Leotiomycetes</taxon>
        <taxon>Helotiales</taxon>
        <taxon>Ploettnerulaceae</taxon>
        <taxon>Oculimacula</taxon>
    </lineage>
</organism>
<name>A0ABR4D1C8_9HELO</name>
<feature type="region of interest" description="Disordered" evidence="1">
    <location>
        <begin position="99"/>
        <end position="125"/>
    </location>
</feature>
<keyword evidence="3" id="KW-1185">Reference proteome</keyword>
<comment type="caution">
    <text evidence="2">The sequence shown here is derived from an EMBL/GenBank/DDBJ whole genome shotgun (WGS) entry which is preliminary data.</text>
</comment>
<feature type="compositionally biased region" description="Low complexity" evidence="1">
    <location>
        <begin position="102"/>
        <end position="113"/>
    </location>
</feature>